<dbReference type="Proteomes" id="UP000204225">
    <property type="component" value="Segment"/>
</dbReference>
<name>A0AC59EWI0_9VIRU</name>
<keyword evidence="2" id="KW-1185">Reference proteome</keyword>
<proteinExistence type="predicted"/>
<sequence>MNTSTEVELFALVSEMRVKDIIDKPNILQKIYNCETLTEKCIIARNYLTPQSTDFEIICKKDLKIGPPLNETSGDGNKNGVNYEIKTSIHAHKSKINFVQIRPDHNVDYYILIAYNMYDNEYFGNAHIFRVPSNELYSLIIRYGGYAHGTCSKLGEIRFDNIKGRNCEYALRCDPNAKKGKSFELWNEFIKYEVGYNHDNF</sequence>
<evidence type="ECO:0000313" key="1">
    <source>
        <dbReference type="EMBL" id="AGM15325.1"/>
    </source>
</evidence>
<evidence type="ECO:0000313" key="2">
    <source>
        <dbReference type="Proteomes" id="UP000204225"/>
    </source>
</evidence>
<protein>
    <submittedName>
        <fullName evidence="1">Uncharacterized protein</fullName>
    </submittedName>
</protein>
<reference evidence="1 2" key="1">
    <citation type="journal article" date="2013" name="Proc. Natl. Acad. Sci. U.S.A.">
        <title>Genome of Phaeocystis globosa virus PgV-16T highlights the common ancestry of the largest known DNA viruses infecting eukaryotes.</title>
        <authorList>
            <person name="Santini S."/>
            <person name="Jeudy S."/>
            <person name="Bartoli J."/>
            <person name="Poirot O."/>
            <person name="Lescot M."/>
            <person name="Abergel C."/>
            <person name="Barbe V."/>
            <person name="Wommack K.E."/>
            <person name="Noordeloos A.A."/>
            <person name="Brussaard C.P."/>
            <person name="Claverie J.M."/>
        </authorList>
    </citation>
    <scope>NUCLEOTIDE SEQUENCE [LARGE SCALE GENOMIC DNA]</scope>
    <source>
        <strain evidence="1 2">16T</strain>
    </source>
</reference>
<gene>
    <name evidence="1" type="ORF">PGCG_00013</name>
</gene>
<organism evidence="1 2">
    <name type="scientific">Phaeocystis globosa virus PgV-16T</name>
    <dbReference type="NCBI Taxonomy" id="3071227"/>
    <lineage>
        <taxon>Viruses</taxon>
        <taxon>Varidnaviria</taxon>
        <taxon>Bamfordvirae</taxon>
        <taxon>Nucleocytoviricota</taxon>
        <taxon>Megaviricetes</taxon>
        <taxon>Imitervirales</taxon>
        <taxon>Mesomimiviridae</taxon>
        <taxon>Tethysvirus</taxon>
        <taxon>Tethysvirus hollandense</taxon>
    </lineage>
</organism>
<dbReference type="EMBL" id="KC662249">
    <property type="protein sequence ID" value="AGM15325.1"/>
    <property type="molecule type" value="Genomic_DNA"/>
</dbReference>
<accession>A0AC59EWI0</accession>